<dbReference type="PROSITE" id="PS51257">
    <property type="entry name" value="PROKAR_LIPOPROTEIN"/>
    <property type="match status" value="1"/>
</dbReference>
<organism evidence="1 2">
    <name type="scientific">Cyclospora cayetanensis</name>
    <dbReference type="NCBI Taxonomy" id="88456"/>
    <lineage>
        <taxon>Eukaryota</taxon>
        <taxon>Sar</taxon>
        <taxon>Alveolata</taxon>
        <taxon>Apicomplexa</taxon>
        <taxon>Conoidasida</taxon>
        <taxon>Coccidia</taxon>
        <taxon>Eucoccidiorida</taxon>
        <taxon>Eimeriorina</taxon>
        <taxon>Eimeriidae</taxon>
        <taxon>Cyclospora</taxon>
    </lineage>
</organism>
<dbReference type="AlphaFoldDB" id="A0A6P6RWG0"/>
<proteinExistence type="predicted"/>
<accession>A0A6P6RWG0</accession>
<evidence type="ECO:0000313" key="2">
    <source>
        <dbReference type="RefSeq" id="XP_026192226.1"/>
    </source>
</evidence>
<dbReference type="RefSeq" id="XP_026192226.1">
    <property type="nucleotide sequence ID" value="XM_026336441.1"/>
</dbReference>
<reference evidence="2" key="1">
    <citation type="submission" date="2025-08" db="UniProtKB">
        <authorList>
            <consortium name="RefSeq"/>
        </authorList>
    </citation>
    <scope>IDENTIFICATION</scope>
</reference>
<name>A0A6P6RWG0_9EIME</name>
<keyword evidence="1" id="KW-1185">Reference proteome</keyword>
<protein>
    <submittedName>
        <fullName evidence="2">Uncharacterized protein LOC34622603</fullName>
    </submittedName>
</protein>
<dbReference type="OrthoDB" id="347184at2759"/>
<gene>
    <name evidence="2" type="primary">LOC34622603</name>
</gene>
<dbReference type="Proteomes" id="UP000515125">
    <property type="component" value="Unplaced"/>
</dbReference>
<dbReference type="GeneID" id="34622603"/>
<sequence>MRSWCVPLPPLSGPPPCASLGGCKPLSTTTRGIAYADDDDDAATSGAYLIAVGASGSLSLSNWNCQGSLVQQALVFPTPVSAAAAFVPAANALTRAFQTAGQSDVFALHEGAPSLETFAACLSSESVSAATLKAAATPPGSADGLRKLLLASRVSDALGQLNASFPLKDPKRAEALQHFHLLAGWSRFASLNFSVAFQHFAHAPLDLGHLLSFWHRLWPSWLQMPLLEETQELLKISPCALVPPPKDLQDFGEPRDSVRLPCRRQLREADALFKR</sequence>
<evidence type="ECO:0000313" key="1">
    <source>
        <dbReference type="Proteomes" id="UP000515125"/>
    </source>
</evidence>